<keyword evidence="2" id="KW-1185">Reference proteome</keyword>
<dbReference type="HOGENOM" id="CLU_3110502_0_0_1"/>
<dbReference type="EnsemblProtists" id="HpaT808380">
    <property type="protein sequence ID" value="HpaP808380"/>
    <property type="gene ID" value="HpaG808380"/>
</dbReference>
<organism evidence="1 2">
    <name type="scientific">Hyaloperonospora arabidopsidis (strain Emoy2)</name>
    <name type="common">Downy mildew agent</name>
    <name type="synonym">Peronospora arabidopsidis</name>
    <dbReference type="NCBI Taxonomy" id="559515"/>
    <lineage>
        <taxon>Eukaryota</taxon>
        <taxon>Sar</taxon>
        <taxon>Stramenopiles</taxon>
        <taxon>Oomycota</taxon>
        <taxon>Peronosporomycetes</taxon>
        <taxon>Peronosporales</taxon>
        <taxon>Peronosporaceae</taxon>
        <taxon>Hyaloperonospora</taxon>
    </lineage>
</organism>
<protein>
    <submittedName>
        <fullName evidence="1">Uncharacterized protein</fullName>
    </submittedName>
</protein>
<dbReference type="AlphaFoldDB" id="M4BPP0"/>
<accession>M4BPP0</accession>
<dbReference type="InParanoid" id="M4BPP0"/>
<dbReference type="EMBL" id="JH598525">
    <property type="status" value="NOT_ANNOTATED_CDS"/>
    <property type="molecule type" value="Genomic_DNA"/>
</dbReference>
<proteinExistence type="predicted"/>
<evidence type="ECO:0000313" key="2">
    <source>
        <dbReference type="Proteomes" id="UP000011713"/>
    </source>
</evidence>
<reference evidence="1" key="2">
    <citation type="submission" date="2015-06" db="UniProtKB">
        <authorList>
            <consortium name="EnsemblProtists"/>
        </authorList>
    </citation>
    <scope>IDENTIFICATION</scope>
    <source>
        <strain evidence="1">Emoy2</strain>
    </source>
</reference>
<dbReference type="Proteomes" id="UP000011713">
    <property type="component" value="Unassembled WGS sequence"/>
</dbReference>
<sequence>MGNGYKLWRIKRASRYLNILPAVYIRQAGRPKKRRIRSQVEFILKFTPYFA</sequence>
<name>M4BPP0_HYAAE</name>
<dbReference type="EnsemblProtists" id="HpaT808379">
    <property type="protein sequence ID" value="HpaP808379"/>
    <property type="gene ID" value="HpaG808379"/>
</dbReference>
<reference evidence="2" key="1">
    <citation type="journal article" date="2010" name="Science">
        <title>Signatures of adaptation to obligate biotrophy in the Hyaloperonospora arabidopsidis genome.</title>
        <authorList>
            <person name="Baxter L."/>
            <person name="Tripathy S."/>
            <person name="Ishaque N."/>
            <person name="Boot N."/>
            <person name="Cabral A."/>
            <person name="Kemen E."/>
            <person name="Thines M."/>
            <person name="Ah-Fong A."/>
            <person name="Anderson R."/>
            <person name="Badejoko W."/>
            <person name="Bittner-Eddy P."/>
            <person name="Boore J.L."/>
            <person name="Chibucos M.C."/>
            <person name="Coates M."/>
            <person name="Dehal P."/>
            <person name="Delehaunty K."/>
            <person name="Dong S."/>
            <person name="Downton P."/>
            <person name="Dumas B."/>
            <person name="Fabro G."/>
            <person name="Fronick C."/>
            <person name="Fuerstenberg S.I."/>
            <person name="Fulton L."/>
            <person name="Gaulin E."/>
            <person name="Govers F."/>
            <person name="Hughes L."/>
            <person name="Humphray S."/>
            <person name="Jiang R.H."/>
            <person name="Judelson H."/>
            <person name="Kamoun S."/>
            <person name="Kyung K."/>
            <person name="Meijer H."/>
            <person name="Minx P."/>
            <person name="Morris P."/>
            <person name="Nelson J."/>
            <person name="Phuntumart V."/>
            <person name="Qutob D."/>
            <person name="Rehmany A."/>
            <person name="Rougon-Cardoso A."/>
            <person name="Ryden P."/>
            <person name="Torto-Alalibo T."/>
            <person name="Studholme D."/>
            <person name="Wang Y."/>
            <person name="Win J."/>
            <person name="Wood J."/>
            <person name="Clifton S.W."/>
            <person name="Rogers J."/>
            <person name="Van den Ackerveken G."/>
            <person name="Jones J.D."/>
            <person name="McDowell J.M."/>
            <person name="Beynon J."/>
            <person name="Tyler B.M."/>
        </authorList>
    </citation>
    <scope>NUCLEOTIDE SEQUENCE [LARGE SCALE GENOMIC DNA]</scope>
    <source>
        <strain evidence="2">Emoy2</strain>
    </source>
</reference>
<evidence type="ECO:0000313" key="1">
    <source>
        <dbReference type="EnsemblProtists" id="HpaP808379"/>
    </source>
</evidence>
<dbReference type="VEuPathDB" id="FungiDB:HpaG808379"/>